<dbReference type="InterPro" id="IPR006982">
    <property type="entry name" value="Glu_synth_centr_N"/>
</dbReference>
<protein>
    <submittedName>
        <fullName evidence="5">Protein containing Glutamate synthase, central-C</fullName>
    </submittedName>
</protein>
<proteinExistence type="inferred from homology"/>
<comment type="caution">
    <text evidence="5">The sequence shown here is derived from an EMBL/GenBank/DDBJ whole genome shotgun (WGS) entry which is preliminary data.</text>
</comment>
<accession>T0ZHV9</accession>
<dbReference type="SUPFAM" id="SSF51395">
    <property type="entry name" value="FMN-linked oxidoreductases"/>
    <property type="match status" value="1"/>
</dbReference>
<comment type="similarity">
    <text evidence="1">Belongs to the glutamate synthase family.</text>
</comment>
<evidence type="ECO:0000313" key="5">
    <source>
        <dbReference type="EMBL" id="EQD47881.1"/>
    </source>
</evidence>
<feature type="non-terminal residue" evidence="5">
    <location>
        <position position="313"/>
    </location>
</feature>
<dbReference type="EMBL" id="AUZZ01005928">
    <property type="protein sequence ID" value="EQD47881.1"/>
    <property type="molecule type" value="Genomic_DNA"/>
</dbReference>
<dbReference type="AlphaFoldDB" id="T0ZHV9"/>
<feature type="non-terminal residue" evidence="5">
    <location>
        <position position="1"/>
    </location>
</feature>
<dbReference type="PANTHER" id="PTHR43100">
    <property type="entry name" value="GLUTAMATE SYNTHASE [NADPH] SMALL CHAIN"/>
    <property type="match status" value="1"/>
</dbReference>
<feature type="domain" description="Glutamate synthase" evidence="3">
    <location>
        <begin position="138"/>
        <end position="313"/>
    </location>
</feature>
<gene>
    <name evidence="5" type="ORF">B2A_08246</name>
</gene>
<evidence type="ECO:0000259" key="3">
    <source>
        <dbReference type="Pfam" id="PF01645"/>
    </source>
</evidence>
<name>T0ZHV9_9ZZZZ</name>
<dbReference type="GO" id="GO:0015930">
    <property type="term" value="F:glutamate synthase activity"/>
    <property type="evidence" value="ECO:0007669"/>
    <property type="project" value="InterPro"/>
</dbReference>
<feature type="domain" description="Glutamate synthase central-N" evidence="4">
    <location>
        <begin position="1"/>
        <end position="77"/>
    </location>
</feature>
<dbReference type="InterPro" id="IPR002932">
    <property type="entry name" value="Glu_synthdom"/>
</dbReference>
<organism evidence="5">
    <name type="scientific">mine drainage metagenome</name>
    <dbReference type="NCBI Taxonomy" id="410659"/>
    <lineage>
        <taxon>unclassified sequences</taxon>
        <taxon>metagenomes</taxon>
        <taxon>ecological metagenomes</taxon>
    </lineage>
</organism>
<evidence type="ECO:0000259" key="4">
    <source>
        <dbReference type="Pfam" id="PF04898"/>
    </source>
</evidence>
<sequence length="313" mass="33966">HFALLIGYGCSAINPYLAFETLDHMIRAGLVTNVDTTLACRNFVKAATKGVIKVMSKMGISAIQSYHGAQVFEVVGLRQDVIDQYFTWTASRIGGIGMETIAQEVLARHRAAFPARGAVHTLDAGGQYQWRAGGEHHLFNPETIHRLQKAVRTGSYATYRSYARLIDEQTTSIGTLRGLLEFVPFESVPLEEVEPIESILRRFKTGAISYGAIGQEAHETLAVAMNRIGGKSNTGEGGENPARYRPEANGDSKASAIKQVASGRFGVTSEYLVNARELQIKMAQGAKPGEGGQLPGSKVYPWIAKTRHTTAGV</sequence>
<dbReference type="GO" id="GO:0006537">
    <property type="term" value="P:glutamate biosynthetic process"/>
    <property type="evidence" value="ECO:0007669"/>
    <property type="project" value="InterPro"/>
</dbReference>
<reference evidence="5" key="1">
    <citation type="submission" date="2013-08" db="EMBL/GenBank/DDBJ databases">
        <authorList>
            <person name="Mendez C."/>
            <person name="Richter M."/>
            <person name="Ferrer M."/>
            <person name="Sanchez J."/>
        </authorList>
    </citation>
    <scope>NUCLEOTIDE SEQUENCE</scope>
</reference>
<dbReference type="InterPro" id="IPR051394">
    <property type="entry name" value="Glutamate_Synthase"/>
</dbReference>
<evidence type="ECO:0000256" key="1">
    <source>
        <dbReference type="ARBA" id="ARBA00009716"/>
    </source>
</evidence>
<reference evidence="5" key="2">
    <citation type="journal article" date="2014" name="ISME J.">
        <title>Microbial stratification in low pH oxic and suboxic macroscopic growths along an acid mine drainage.</title>
        <authorList>
            <person name="Mendez-Garcia C."/>
            <person name="Mesa V."/>
            <person name="Sprenger R.R."/>
            <person name="Richter M."/>
            <person name="Diez M.S."/>
            <person name="Solano J."/>
            <person name="Bargiela R."/>
            <person name="Golyshina O.V."/>
            <person name="Manteca A."/>
            <person name="Ramos J.L."/>
            <person name="Gallego J.R."/>
            <person name="Llorente I."/>
            <person name="Martins Dos Santos V.A."/>
            <person name="Jensen O.N."/>
            <person name="Pelaez A.I."/>
            <person name="Sanchez J."/>
            <person name="Ferrer M."/>
        </authorList>
    </citation>
    <scope>NUCLEOTIDE SEQUENCE</scope>
</reference>
<dbReference type="Gene3D" id="3.20.20.70">
    <property type="entry name" value="Aldolase class I"/>
    <property type="match status" value="2"/>
</dbReference>
<dbReference type="Pfam" id="PF04898">
    <property type="entry name" value="Glu_syn_central"/>
    <property type="match status" value="1"/>
</dbReference>
<dbReference type="InterPro" id="IPR013785">
    <property type="entry name" value="Aldolase_TIM"/>
</dbReference>
<dbReference type="PANTHER" id="PTHR43100:SF1">
    <property type="entry name" value="GLUTAMATE SYNTHASE [NADPH] SMALL CHAIN"/>
    <property type="match status" value="1"/>
</dbReference>
<feature type="region of interest" description="Disordered" evidence="2">
    <location>
        <begin position="232"/>
        <end position="251"/>
    </location>
</feature>
<evidence type="ECO:0000256" key="2">
    <source>
        <dbReference type="SAM" id="MobiDB-lite"/>
    </source>
</evidence>
<dbReference type="Pfam" id="PF01645">
    <property type="entry name" value="Glu_synthase"/>
    <property type="match status" value="1"/>
</dbReference>